<feature type="compositionally biased region" description="Polar residues" evidence="1">
    <location>
        <begin position="1"/>
        <end position="10"/>
    </location>
</feature>
<dbReference type="Proteomes" id="UP001262817">
    <property type="component" value="Unassembled WGS sequence"/>
</dbReference>
<proteinExistence type="predicted"/>
<organism evidence="2 3">
    <name type="scientific">Lactococcus petauri</name>
    <dbReference type="NCBI Taxonomy" id="1940789"/>
    <lineage>
        <taxon>Bacteria</taxon>
        <taxon>Bacillati</taxon>
        <taxon>Bacillota</taxon>
        <taxon>Bacilli</taxon>
        <taxon>Lactobacillales</taxon>
        <taxon>Streptococcaceae</taxon>
        <taxon>Lactococcus</taxon>
    </lineage>
</organism>
<evidence type="ECO:0000313" key="3">
    <source>
        <dbReference type="Proteomes" id="UP001262817"/>
    </source>
</evidence>
<reference evidence="2" key="1">
    <citation type="submission" date="2023-03" db="EMBL/GenBank/DDBJ databases">
        <authorList>
            <person name="Shen W."/>
            <person name="Cai J."/>
        </authorList>
    </citation>
    <scope>NUCLEOTIDE SEQUENCE</scope>
    <source>
        <strain evidence="2">P86-2</strain>
    </source>
</reference>
<sequence length="67" mass="7713">MKFKFNSLSSFEEKSLPNFTGENNGSSIIKEFNNMDEAIKHVSENHGFLKTEDELHSFMVRSISEVK</sequence>
<accession>A0AAJ2IWF3</accession>
<dbReference type="RefSeq" id="WP_026063749.1">
    <property type="nucleotide sequence ID" value="NZ_JARPXR010000022.1"/>
</dbReference>
<gene>
    <name evidence="2" type="ORF">P7D17_10910</name>
</gene>
<dbReference type="EMBL" id="JARPXR010000022">
    <property type="protein sequence ID" value="MDT2584593.1"/>
    <property type="molecule type" value="Genomic_DNA"/>
</dbReference>
<feature type="region of interest" description="Disordered" evidence="1">
    <location>
        <begin position="1"/>
        <end position="23"/>
    </location>
</feature>
<evidence type="ECO:0000313" key="2">
    <source>
        <dbReference type="EMBL" id="MDT2584593.1"/>
    </source>
</evidence>
<protein>
    <submittedName>
        <fullName evidence="2">Uncharacterized protein</fullName>
    </submittedName>
</protein>
<comment type="caution">
    <text evidence="2">The sequence shown here is derived from an EMBL/GenBank/DDBJ whole genome shotgun (WGS) entry which is preliminary data.</text>
</comment>
<dbReference type="AlphaFoldDB" id="A0AAJ2IWF3"/>
<evidence type="ECO:0000256" key="1">
    <source>
        <dbReference type="SAM" id="MobiDB-lite"/>
    </source>
</evidence>
<name>A0AAJ2IWF3_9LACT</name>